<reference evidence="3 4" key="1">
    <citation type="journal article" date="2013" name="Curr. Biol.">
        <title>The Genome of the Foraminiferan Reticulomyxa filosa.</title>
        <authorList>
            <person name="Glockner G."/>
            <person name="Hulsmann N."/>
            <person name="Schleicher M."/>
            <person name="Noegel A.A."/>
            <person name="Eichinger L."/>
            <person name="Gallinger C."/>
            <person name="Pawlowski J."/>
            <person name="Sierra R."/>
            <person name="Euteneuer U."/>
            <person name="Pillet L."/>
            <person name="Moustafa A."/>
            <person name="Platzer M."/>
            <person name="Groth M."/>
            <person name="Szafranski K."/>
            <person name="Schliwa M."/>
        </authorList>
    </citation>
    <scope>NUCLEOTIDE SEQUENCE [LARGE SCALE GENOMIC DNA]</scope>
</reference>
<name>X6N3Z8_RETFI</name>
<evidence type="ECO:0000313" key="3">
    <source>
        <dbReference type="EMBL" id="ETO20638.1"/>
    </source>
</evidence>
<feature type="non-terminal residue" evidence="3">
    <location>
        <position position="1"/>
    </location>
</feature>
<feature type="coiled-coil region" evidence="1">
    <location>
        <begin position="148"/>
        <end position="182"/>
    </location>
</feature>
<keyword evidence="1" id="KW-0175">Coiled coil</keyword>
<proteinExistence type="predicted"/>
<evidence type="ECO:0000256" key="2">
    <source>
        <dbReference type="SAM" id="Phobius"/>
    </source>
</evidence>
<dbReference type="EMBL" id="ASPP01012405">
    <property type="protein sequence ID" value="ETO20638.1"/>
    <property type="molecule type" value="Genomic_DNA"/>
</dbReference>
<accession>X6N3Z8</accession>
<evidence type="ECO:0000313" key="4">
    <source>
        <dbReference type="Proteomes" id="UP000023152"/>
    </source>
</evidence>
<gene>
    <name evidence="3" type="ORF">RFI_16580</name>
</gene>
<keyword evidence="2" id="KW-0472">Membrane</keyword>
<dbReference type="Proteomes" id="UP000023152">
    <property type="component" value="Unassembled WGS sequence"/>
</dbReference>
<protein>
    <submittedName>
        <fullName evidence="3">Uncharacterized protein</fullName>
    </submittedName>
</protein>
<feature type="transmembrane region" description="Helical" evidence="2">
    <location>
        <begin position="63"/>
        <end position="90"/>
    </location>
</feature>
<feature type="transmembrane region" description="Helical" evidence="2">
    <location>
        <begin position="260"/>
        <end position="281"/>
    </location>
</feature>
<organism evidence="3 4">
    <name type="scientific">Reticulomyxa filosa</name>
    <dbReference type="NCBI Taxonomy" id="46433"/>
    <lineage>
        <taxon>Eukaryota</taxon>
        <taxon>Sar</taxon>
        <taxon>Rhizaria</taxon>
        <taxon>Retaria</taxon>
        <taxon>Foraminifera</taxon>
        <taxon>Monothalamids</taxon>
        <taxon>Reticulomyxidae</taxon>
        <taxon>Reticulomyxa</taxon>
    </lineage>
</organism>
<evidence type="ECO:0000256" key="1">
    <source>
        <dbReference type="SAM" id="Coils"/>
    </source>
</evidence>
<keyword evidence="4" id="KW-1185">Reference proteome</keyword>
<sequence>RSEIRRYKCKWGVLSLYLFWKASMPCFNNQPEKSDDEDGPFISGVGLIRHASLNTGMAVIQPVLLFICKYTISMFATSASFFFFFFLLFLSQHEMSTLLGMRVLREEIEKLARLLKIAQQENQVRNGYQKKKKKKSKIFVLRLQYKPISEYQQKNIQLEREVEELQTKLRQSHEKVDKLERVFSTFNDSLSERKENEEDMSPFIGSSSCESVLIHSPSHSISIPVIQPNDKMEKLALELQKENMKLQYMKEMYEDKIHDLTQVLFVLFFFCLFASILSSYVL</sequence>
<keyword evidence="2" id="KW-0812">Transmembrane</keyword>
<comment type="caution">
    <text evidence="3">The sequence shown here is derived from an EMBL/GenBank/DDBJ whole genome shotgun (WGS) entry which is preliminary data.</text>
</comment>
<keyword evidence="2" id="KW-1133">Transmembrane helix</keyword>
<dbReference type="AlphaFoldDB" id="X6N3Z8"/>